<keyword evidence="3" id="KW-0804">Transcription</keyword>
<dbReference type="PROSITE" id="PS00041">
    <property type="entry name" value="HTH_ARAC_FAMILY_1"/>
    <property type="match status" value="1"/>
</dbReference>
<evidence type="ECO:0000256" key="3">
    <source>
        <dbReference type="ARBA" id="ARBA00023163"/>
    </source>
</evidence>
<dbReference type="PANTHER" id="PTHR47893">
    <property type="entry name" value="REGULATORY PROTEIN PCHR"/>
    <property type="match status" value="1"/>
</dbReference>
<keyword evidence="2" id="KW-0238">DNA-binding</keyword>
<dbReference type="PROSITE" id="PS01124">
    <property type="entry name" value="HTH_ARAC_FAMILY_2"/>
    <property type="match status" value="1"/>
</dbReference>
<feature type="domain" description="HTH araC/xylS-type" evidence="4">
    <location>
        <begin position="237"/>
        <end position="334"/>
    </location>
</feature>
<name>A0ABW8GPF6_9GAMM</name>
<dbReference type="SMART" id="SM00342">
    <property type="entry name" value="HTH_ARAC"/>
    <property type="match status" value="1"/>
</dbReference>
<organism evidence="5 6">
    <name type="scientific">Pectobacterium jejuense</name>
    <dbReference type="NCBI Taxonomy" id="2974022"/>
    <lineage>
        <taxon>Bacteria</taxon>
        <taxon>Pseudomonadati</taxon>
        <taxon>Pseudomonadota</taxon>
        <taxon>Gammaproteobacteria</taxon>
        <taxon>Enterobacterales</taxon>
        <taxon>Pectobacteriaceae</taxon>
        <taxon>Pectobacterium</taxon>
    </lineage>
</organism>
<keyword evidence="6" id="KW-1185">Reference proteome</keyword>
<comment type="caution">
    <text evidence="5">The sequence shown here is derived from an EMBL/GenBank/DDBJ whole genome shotgun (WGS) entry which is preliminary data.</text>
</comment>
<dbReference type="Pfam" id="PF12833">
    <property type="entry name" value="HTH_18"/>
    <property type="match status" value="1"/>
</dbReference>
<dbReference type="EMBL" id="JBIXLB010000001">
    <property type="protein sequence ID" value="MFJ5511246.1"/>
    <property type="molecule type" value="Genomic_DNA"/>
</dbReference>
<dbReference type="InterPro" id="IPR053142">
    <property type="entry name" value="PchR_regulatory_protein"/>
</dbReference>
<keyword evidence="1" id="KW-0805">Transcription regulation</keyword>
<dbReference type="InterPro" id="IPR009057">
    <property type="entry name" value="Homeodomain-like_sf"/>
</dbReference>
<evidence type="ECO:0000256" key="2">
    <source>
        <dbReference type="ARBA" id="ARBA00023125"/>
    </source>
</evidence>
<accession>A0ABW8GPF6</accession>
<dbReference type="InterPro" id="IPR018062">
    <property type="entry name" value="HTH_AraC-typ_CS"/>
</dbReference>
<evidence type="ECO:0000313" key="6">
    <source>
        <dbReference type="Proteomes" id="UP001617702"/>
    </source>
</evidence>
<evidence type="ECO:0000259" key="4">
    <source>
        <dbReference type="PROSITE" id="PS01124"/>
    </source>
</evidence>
<gene>
    <name evidence="5" type="ORF">ACIPUH_00375</name>
</gene>
<sequence>MRIVIMFIVMRDGVFHMRNGGGKMAQKKQQVREGLPSGDRCRMSEVNRADSRRILPDGIGECWSDFSRIDADLSLARSQYRPHRALVEETQNPHSQPMLVMTFALAGESVYYDCSGSSIWFRQRHVTITTFGASVGERHYQAQQQVDQLRLLVGKTAAARYFGADGANQLFNDDGVQQRVFTPVSAASQVHVNALCADADPLNRHIHALSLLAQYRHVLQPEEKCGAIHPQERQQLDQVCRWMREHLAEPLTLACIAAQAGMSESRLKLGFHRCFATTPGQMLLRMRMERAHQLLEQGFQVAQTAWQVGYRHPANFSLAFTRYFNRNPKMITSRK</sequence>
<protein>
    <submittedName>
        <fullName evidence="5">Helix-turn-helix domain-containing protein</fullName>
    </submittedName>
</protein>
<dbReference type="Proteomes" id="UP001617702">
    <property type="component" value="Unassembled WGS sequence"/>
</dbReference>
<evidence type="ECO:0000256" key="1">
    <source>
        <dbReference type="ARBA" id="ARBA00023015"/>
    </source>
</evidence>
<dbReference type="RefSeq" id="WP_400352098.1">
    <property type="nucleotide sequence ID" value="NZ_JBIXLA010000001.1"/>
</dbReference>
<dbReference type="SUPFAM" id="SSF46689">
    <property type="entry name" value="Homeodomain-like"/>
    <property type="match status" value="2"/>
</dbReference>
<reference evidence="5 6" key="1">
    <citation type="submission" date="2024-10" db="EMBL/GenBank/DDBJ databases">
        <authorList>
            <person name="Lu C.-H."/>
        </authorList>
    </citation>
    <scope>NUCLEOTIDE SEQUENCE [LARGE SCALE GENOMIC DNA]</scope>
    <source>
        <strain evidence="5 6">22LXZD03-01</strain>
    </source>
</reference>
<dbReference type="PANTHER" id="PTHR47893:SF1">
    <property type="entry name" value="REGULATORY PROTEIN PCHR"/>
    <property type="match status" value="1"/>
</dbReference>
<dbReference type="InterPro" id="IPR018060">
    <property type="entry name" value="HTH_AraC"/>
</dbReference>
<evidence type="ECO:0000313" key="5">
    <source>
        <dbReference type="EMBL" id="MFJ5511246.1"/>
    </source>
</evidence>
<dbReference type="Gene3D" id="1.10.10.60">
    <property type="entry name" value="Homeodomain-like"/>
    <property type="match status" value="1"/>
</dbReference>
<proteinExistence type="predicted"/>